<protein>
    <recommendedName>
        <fullName evidence="6">PhoH-like protein</fullName>
    </recommendedName>
</protein>
<dbReference type="PANTHER" id="PTHR30473">
    <property type="entry name" value="PROTEIN PHOH"/>
    <property type="match status" value="1"/>
</dbReference>
<dbReference type="Gene3D" id="3.40.50.300">
    <property type="entry name" value="P-loop containing nucleotide triphosphate hydrolases"/>
    <property type="match status" value="1"/>
</dbReference>
<dbReference type="GO" id="GO:0005524">
    <property type="term" value="F:ATP binding"/>
    <property type="evidence" value="ECO:0007669"/>
    <property type="project" value="UniProtKB-KW"/>
</dbReference>
<evidence type="ECO:0000256" key="3">
    <source>
        <dbReference type="ARBA" id="ARBA00022490"/>
    </source>
</evidence>
<evidence type="ECO:0000259" key="7">
    <source>
        <dbReference type="Pfam" id="PF02562"/>
    </source>
</evidence>
<dbReference type="InterPro" id="IPR027417">
    <property type="entry name" value="P-loop_NTPase"/>
</dbReference>
<proteinExistence type="inferred from homology"/>
<feature type="domain" description="PhoH-like protein" evidence="7">
    <location>
        <begin position="103"/>
        <end position="306"/>
    </location>
</feature>
<gene>
    <name evidence="8" type="ORF">NATSA_13110</name>
</gene>
<keyword evidence="3" id="KW-0963">Cytoplasm</keyword>
<dbReference type="AlphaFoldDB" id="A0A8J7RPM5"/>
<comment type="caution">
    <text evidence="8">The sequence shown here is derived from an EMBL/GenBank/DDBJ whole genome shotgun (WGS) entry which is preliminary data.</text>
</comment>
<sequence length="312" mass="35011">MDSVDPVVVLGLQDRILKQIDEAYTESKLTVRGNEIKVTGPPEQFEGIEAIIKELIRLARRNGAVTENDVSTLLSLQKSDRMLRQVTISPDETLLYTTTGTPISARTANQKVIVKASNENDIVFAIGPAGTGKTYTSVALAVRALKERQVKKIILVRPAVEAGESLGFLPGNLKDKIDPYLRPLYDSLEEMLDFDKLEMNINKNIIEIAPLAYMRGRTLNNAFVILDEAQNATQMQMKMFLTRLGVNSKAIITGDLTQTDLPKNQHSGLMTIQHILEKIKGISFVYLDQNDVVRHKLIRDIIEAYERYEDKK</sequence>
<evidence type="ECO:0000256" key="1">
    <source>
        <dbReference type="ARBA" id="ARBA00004496"/>
    </source>
</evidence>
<name>A0A8J7RPM5_9BACT</name>
<dbReference type="SUPFAM" id="SSF52540">
    <property type="entry name" value="P-loop containing nucleoside triphosphate hydrolases"/>
    <property type="match status" value="1"/>
</dbReference>
<evidence type="ECO:0000256" key="4">
    <source>
        <dbReference type="ARBA" id="ARBA00022741"/>
    </source>
</evidence>
<dbReference type="Proteomes" id="UP000673975">
    <property type="component" value="Unassembled WGS sequence"/>
</dbReference>
<keyword evidence="4" id="KW-0547">Nucleotide-binding</keyword>
<evidence type="ECO:0000256" key="5">
    <source>
        <dbReference type="ARBA" id="ARBA00022840"/>
    </source>
</evidence>
<comment type="subcellular location">
    <subcellularLocation>
        <location evidence="1">Cytoplasm</location>
    </subcellularLocation>
</comment>
<dbReference type="FunFam" id="3.40.50.300:FF:000013">
    <property type="entry name" value="PhoH family ATPase"/>
    <property type="match status" value="1"/>
</dbReference>
<reference evidence="8" key="1">
    <citation type="submission" date="2021-02" db="EMBL/GenBank/DDBJ databases">
        <title>Natronogracilivirga saccharolytica gen. nov. sp. nov. a new anaerobic, haloalkiliphilic carbohydrate-fermenting bacterium from soda lake and proposing of Cyclonatronumiaceae fam. nov. in the phylum Balneolaeota.</title>
        <authorList>
            <person name="Zhilina T.N."/>
            <person name="Sorokin D.Y."/>
            <person name="Zavarzina D.G."/>
            <person name="Toshchakov S.V."/>
            <person name="Kublanov I.V."/>
        </authorList>
    </citation>
    <scope>NUCLEOTIDE SEQUENCE</scope>
    <source>
        <strain evidence="8">Z-1702</strain>
    </source>
</reference>
<evidence type="ECO:0000313" key="9">
    <source>
        <dbReference type="Proteomes" id="UP000673975"/>
    </source>
</evidence>
<keyword evidence="5" id="KW-0067">ATP-binding</keyword>
<dbReference type="EMBL" id="JAFIDN010000012">
    <property type="protein sequence ID" value="MBP3193609.1"/>
    <property type="molecule type" value="Genomic_DNA"/>
</dbReference>
<dbReference type="PANTHER" id="PTHR30473:SF1">
    <property type="entry name" value="PHOH-LIKE PROTEIN"/>
    <property type="match status" value="1"/>
</dbReference>
<evidence type="ECO:0000256" key="2">
    <source>
        <dbReference type="ARBA" id="ARBA00010393"/>
    </source>
</evidence>
<dbReference type="InterPro" id="IPR003714">
    <property type="entry name" value="PhoH"/>
</dbReference>
<dbReference type="Pfam" id="PF02562">
    <property type="entry name" value="PhoH"/>
    <property type="match status" value="1"/>
</dbReference>
<evidence type="ECO:0000256" key="6">
    <source>
        <dbReference type="ARBA" id="ARBA00039970"/>
    </source>
</evidence>
<organism evidence="8 9">
    <name type="scientific">Natronogracilivirga saccharolytica</name>
    <dbReference type="NCBI Taxonomy" id="2812953"/>
    <lineage>
        <taxon>Bacteria</taxon>
        <taxon>Pseudomonadati</taxon>
        <taxon>Balneolota</taxon>
        <taxon>Balneolia</taxon>
        <taxon>Balneolales</taxon>
        <taxon>Cyclonatronaceae</taxon>
        <taxon>Natronogracilivirga</taxon>
    </lineage>
</organism>
<accession>A0A8J7RPM5</accession>
<dbReference type="RefSeq" id="WP_210513138.1">
    <property type="nucleotide sequence ID" value="NZ_JAFIDN010000012.1"/>
</dbReference>
<dbReference type="GO" id="GO:0005829">
    <property type="term" value="C:cytosol"/>
    <property type="evidence" value="ECO:0007669"/>
    <property type="project" value="TreeGrafter"/>
</dbReference>
<dbReference type="InterPro" id="IPR051451">
    <property type="entry name" value="PhoH2-like"/>
</dbReference>
<comment type="similarity">
    <text evidence="2">Belongs to the PhoH family.</text>
</comment>
<evidence type="ECO:0000313" key="8">
    <source>
        <dbReference type="EMBL" id="MBP3193609.1"/>
    </source>
</evidence>
<keyword evidence="9" id="KW-1185">Reference proteome</keyword>